<organism evidence="2 3">
    <name type="scientific">Pseudomonas neustonica</name>
    <dbReference type="NCBI Taxonomy" id="2487346"/>
    <lineage>
        <taxon>Bacteria</taxon>
        <taxon>Pseudomonadati</taxon>
        <taxon>Pseudomonadota</taxon>
        <taxon>Gammaproteobacteria</taxon>
        <taxon>Pseudomonadales</taxon>
        <taxon>Pseudomonadaceae</taxon>
        <taxon>Pseudomonas</taxon>
    </lineage>
</organism>
<comment type="caution">
    <text evidence="2">The sequence shown here is derived from an EMBL/GenBank/DDBJ whole genome shotgun (WGS) entry which is preliminary data.</text>
</comment>
<keyword evidence="3" id="KW-1185">Reference proteome</keyword>
<dbReference type="GO" id="GO:0016787">
    <property type="term" value="F:hydrolase activity"/>
    <property type="evidence" value="ECO:0007669"/>
    <property type="project" value="UniProtKB-KW"/>
</dbReference>
<keyword evidence="2" id="KW-0378">Hydrolase</keyword>
<dbReference type="PANTHER" id="PTHR43798">
    <property type="entry name" value="MONOACYLGLYCEROL LIPASE"/>
    <property type="match status" value="1"/>
</dbReference>
<dbReference type="EMBL" id="RKKU01000005">
    <property type="protein sequence ID" value="ROZ86346.1"/>
    <property type="molecule type" value="Genomic_DNA"/>
</dbReference>
<name>A0ABX9XLP5_9PSED</name>
<dbReference type="Pfam" id="PF00561">
    <property type="entry name" value="Abhydrolase_1"/>
    <property type="match status" value="1"/>
</dbReference>
<accession>A0ABX9XLP5</accession>
<reference evidence="2 3" key="1">
    <citation type="submission" date="2018-11" db="EMBL/GenBank/DDBJ databases">
        <authorList>
            <person name="Jang G.I."/>
            <person name="Hwang C.Y."/>
        </authorList>
    </citation>
    <scope>NUCLEOTIDE SEQUENCE [LARGE SCALE GENOMIC DNA]</scope>
    <source>
        <strain evidence="2 3">SSM26</strain>
    </source>
</reference>
<dbReference type="PANTHER" id="PTHR43798:SF24">
    <property type="entry name" value="CIS-3-ALKYL-4-ALKYLOXETAN-2-ONE DECARBOXYLASE"/>
    <property type="match status" value="1"/>
</dbReference>
<evidence type="ECO:0000313" key="2">
    <source>
        <dbReference type="EMBL" id="ROZ86346.1"/>
    </source>
</evidence>
<proteinExistence type="predicted"/>
<gene>
    <name evidence="2" type="ORF">EF096_06300</name>
</gene>
<sequence length="270" mass="30352">MKVQVNGVANEVYVRGAGQPLLLLHGNPDSHLMWLPLIAKLRGNYHLIVPDLPGFGASEARADHSETTLKGMAEWVAHLLDALGVERPVDLLMHDFGGVYGLAFATTYPERVRRLIITNSVFQQDYRWHFWARVWRQPRLGELAMLLMGVPWLGKAMFSAALRSGGPGLSQRQITDAYRRFTPSVRQQALQLYRATDPGNFAGWETRMLVVTAEHPTLVLWGQRDPFIATRYADRFGASKVERFNEAGHWVVVEAADRVAPLIDAHLCDS</sequence>
<dbReference type="Gene3D" id="3.40.50.1820">
    <property type="entry name" value="alpha/beta hydrolase"/>
    <property type="match status" value="1"/>
</dbReference>
<dbReference type="PRINTS" id="PR00111">
    <property type="entry name" value="ABHYDROLASE"/>
</dbReference>
<dbReference type="InterPro" id="IPR050266">
    <property type="entry name" value="AB_hydrolase_sf"/>
</dbReference>
<evidence type="ECO:0000313" key="3">
    <source>
        <dbReference type="Proteomes" id="UP000275199"/>
    </source>
</evidence>
<dbReference type="SUPFAM" id="SSF53474">
    <property type="entry name" value="alpha/beta-Hydrolases"/>
    <property type="match status" value="1"/>
</dbReference>
<protein>
    <submittedName>
        <fullName evidence="2">Alpha/beta hydrolase</fullName>
    </submittedName>
</protein>
<dbReference type="RefSeq" id="WP_123888776.1">
    <property type="nucleotide sequence ID" value="NZ_RKKU01000005.1"/>
</dbReference>
<feature type="domain" description="AB hydrolase-1" evidence="1">
    <location>
        <begin position="20"/>
        <end position="255"/>
    </location>
</feature>
<evidence type="ECO:0000259" key="1">
    <source>
        <dbReference type="Pfam" id="PF00561"/>
    </source>
</evidence>
<dbReference type="InterPro" id="IPR029058">
    <property type="entry name" value="AB_hydrolase_fold"/>
</dbReference>
<dbReference type="InterPro" id="IPR000073">
    <property type="entry name" value="AB_hydrolase_1"/>
</dbReference>
<dbReference type="Proteomes" id="UP000275199">
    <property type="component" value="Unassembled WGS sequence"/>
</dbReference>